<organism evidence="2 4">
    <name type="scientific">Brenneria nigrifluens DSM 30175 = ATCC 13028</name>
    <dbReference type="NCBI Taxonomy" id="1121120"/>
    <lineage>
        <taxon>Bacteria</taxon>
        <taxon>Pseudomonadati</taxon>
        <taxon>Pseudomonadota</taxon>
        <taxon>Gammaproteobacteria</taxon>
        <taxon>Enterobacterales</taxon>
        <taxon>Pectobacteriaceae</taxon>
        <taxon>Brenneria</taxon>
    </lineage>
</organism>
<keyword evidence="5" id="KW-1185">Reference proteome</keyword>
<dbReference type="InterPro" id="IPR024400">
    <property type="entry name" value="DUF2635"/>
</dbReference>
<dbReference type="EMBL" id="CP034036">
    <property type="protein sequence ID" value="QCR04455.1"/>
    <property type="molecule type" value="Genomic_DNA"/>
</dbReference>
<evidence type="ECO:0000313" key="3">
    <source>
        <dbReference type="EMBL" id="QCR04455.1"/>
    </source>
</evidence>
<dbReference type="AlphaFoldDB" id="A0A2U1UBL2"/>
<reference evidence="2 4" key="1">
    <citation type="submission" date="2018-04" db="EMBL/GenBank/DDBJ databases">
        <title>Brenneria corticis sp.nov.</title>
        <authorList>
            <person name="Li Y."/>
        </authorList>
    </citation>
    <scope>NUCLEOTIDE SEQUENCE [LARGE SCALE GENOMIC DNA]</scope>
    <source>
        <strain evidence="2 4">LMG 2694</strain>
    </source>
</reference>
<name>A0A2U1UBL2_9GAMM</name>
<sequence>MKVKPTAGRAVRDPVKGTLLPESGAEVQDSPFWRRRLRDGDVELVTKKTSTKGDD</sequence>
<dbReference type="OrthoDB" id="8689507at2"/>
<protein>
    <submittedName>
        <fullName evidence="2">DUF2635 domain-containing protein</fullName>
    </submittedName>
</protein>
<evidence type="ECO:0000256" key="1">
    <source>
        <dbReference type="SAM" id="MobiDB-lite"/>
    </source>
</evidence>
<dbReference type="Proteomes" id="UP000295985">
    <property type="component" value="Unassembled WGS sequence"/>
</dbReference>
<feature type="region of interest" description="Disordered" evidence="1">
    <location>
        <begin position="1"/>
        <end position="23"/>
    </location>
</feature>
<gene>
    <name evidence="2" type="ORF">DDT54_22620</name>
    <name evidence="3" type="ORF">EH206_09880</name>
</gene>
<evidence type="ECO:0000313" key="5">
    <source>
        <dbReference type="Proteomes" id="UP000303847"/>
    </source>
</evidence>
<proteinExistence type="predicted"/>
<accession>A0A2U1UBL2</accession>
<dbReference type="Proteomes" id="UP000303847">
    <property type="component" value="Chromosome"/>
</dbReference>
<dbReference type="RefSeq" id="WP_009112625.1">
    <property type="nucleotide sequence ID" value="NZ_CP034036.1"/>
</dbReference>
<evidence type="ECO:0000313" key="2">
    <source>
        <dbReference type="EMBL" id="PWC19059.1"/>
    </source>
</evidence>
<dbReference type="Pfam" id="PF10948">
    <property type="entry name" value="DUF2635"/>
    <property type="match status" value="1"/>
</dbReference>
<dbReference type="EMBL" id="QDKK01000059">
    <property type="protein sequence ID" value="PWC19059.1"/>
    <property type="molecule type" value="Genomic_DNA"/>
</dbReference>
<evidence type="ECO:0000313" key="4">
    <source>
        <dbReference type="Proteomes" id="UP000295985"/>
    </source>
</evidence>
<reference evidence="3 5" key="2">
    <citation type="submission" date="2018-11" db="EMBL/GenBank/DDBJ databases">
        <title>Genome sequences of Brenneria nigrifluens and Brenneria rubrifaciens.</title>
        <authorList>
            <person name="Poret-Peterson A.T."/>
            <person name="McClean A.E."/>
            <person name="Kluepfel D.A."/>
        </authorList>
    </citation>
    <scope>NUCLEOTIDE SEQUENCE [LARGE SCALE GENOMIC DNA]</scope>
    <source>
        <strain evidence="3 5">ATCC 13028</strain>
    </source>
</reference>